<evidence type="ECO:0000256" key="2">
    <source>
        <dbReference type="ARBA" id="ARBA00022801"/>
    </source>
</evidence>
<dbReference type="InterPro" id="IPR001764">
    <property type="entry name" value="Glyco_hydro_3_N"/>
</dbReference>
<evidence type="ECO:0000313" key="6">
    <source>
        <dbReference type="Proteomes" id="UP000198825"/>
    </source>
</evidence>
<accession>A0A1H2N8Y5</accession>
<keyword evidence="3" id="KW-0326">Glycosidase</keyword>
<name>A0A1H2N8Y5_9ACTN</name>
<feature type="domain" description="Glycoside hydrolase family 3 N-terminal" evidence="4">
    <location>
        <begin position="27"/>
        <end position="316"/>
    </location>
</feature>
<dbReference type="InterPro" id="IPR017853">
    <property type="entry name" value="GH"/>
</dbReference>
<dbReference type="InterPro" id="IPR036962">
    <property type="entry name" value="Glyco_hydro_3_N_sf"/>
</dbReference>
<dbReference type="STRING" id="546874.SAMN04488544_3545"/>
<dbReference type="Proteomes" id="UP000198825">
    <property type="component" value="Chromosome I"/>
</dbReference>
<dbReference type="Pfam" id="PF00933">
    <property type="entry name" value="Glyco_hydro_3"/>
    <property type="match status" value="1"/>
</dbReference>
<keyword evidence="6" id="KW-1185">Reference proteome</keyword>
<dbReference type="SUPFAM" id="SSF51445">
    <property type="entry name" value="(Trans)glycosidases"/>
    <property type="match status" value="1"/>
</dbReference>
<evidence type="ECO:0000259" key="4">
    <source>
        <dbReference type="Pfam" id="PF00933"/>
    </source>
</evidence>
<dbReference type="GO" id="GO:0005975">
    <property type="term" value="P:carbohydrate metabolic process"/>
    <property type="evidence" value="ECO:0007669"/>
    <property type="project" value="InterPro"/>
</dbReference>
<reference evidence="6" key="1">
    <citation type="submission" date="2016-10" db="EMBL/GenBank/DDBJ databases">
        <authorList>
            <person name="Varghese N."/>
            <person name="Submissions S."/>
        </authorList>
    </citation>
    <scope>NUCLEOTIDE SEQUENCE [LARGE SCALE GENOMIC DNA]</scope>
    <source>
        <strain evidence="6">DSM 21743</strain>
    </source>
</reference>
<gene>
    <name evidence="5" type="ORF">SAMN04488544_3545</name>
</gene>
<dbReference type="InterPro" id="IPR019800">
    <property type="entry name" value="Glyco_hydro_3_AS"/>
</dbReference>
<evidence type="ECO:0000256" key="3">
    <source>
        <dbReference type="ARBA" id="ARBA00023295"/>
    </source>
</evidence>
<organism evidence="5 6">
    <name type="scientific">Microlunatus sagamiharensis</name>
    <dbReference type="NCBI Taxonomy" id="546874"/>
    <lineage>
        <taxon>Bacteria</taxon>
        <taxon>Bacillati</taxon>
        <taxon>Actinomycetota</taxon>
        <taxon>Actinomycetes</taxon>
        <taxon>Propionibacteriales</taxon>
        <taxon>Propionibacteriaceae</taxon>
        <taxon>Microlunatus</taxon>
    </lineage>
</organism>
<dbReference type="AlphaFoldDB" id="A0A1H2N8Y5"/>
<dbReference type="EMBL" id="LT629799">
    <property type="protein sequence ID" value="SDV01852.1"/>
    <property type="molecule type" value="Genomic_DNA"/>
</dbReference>
<dbReference type="InterPro" id="IPR050226">
    <property type="entry name" value="NagZ_Beta-hexosaminidase"/>
</dbReference>
<dbReference type="Gene3D" id="3.20.20.300">
    <property type="entry name" value="Glycoside hydrolase, family 3, N-terminal domain"/>
    <property type="match status" value="1"/>
</dbReference>
<comment type="similarity">
    <text evidence="1">Belongs to the glycosyl hydrolase 3 family.</text>
</comment>
<dbReference type="GO" id="GO:0004553">
    <property type="term" value="F:hydrolase activity, hydrolyzing O-glycosyl compounds"/>
    <property type="evidence" value="ECO:0007669"/>
    <property type="project" value="InterPro"/>
</dbReference>
<keyword evidence="2" id="KW-0378">Hydrolase</keyword>
<dbReference type="PROSITE" id="PS00775">
    <property type="entry name" value="GLYCOSYL_HYDROL_F3"/>
    <property type="match status" value="1"/>
</dbReference>
<proteinExistence type="inferred from homology"/>
<evidence type="ECO:0000256" key="1">
    <source>
        <dbReference type="ARBA" id="ARBA00005336"/>
    </source>
</evidence>
<evidence type="ECO:0000313" key="5">
    <source>
        <dbReference type="EMBL" id="SDV01852.1"/>
    </source>
</evidence>
<dbReference type="NCBIfam" id="NF003740">
    <property type="entry name" value="PRK05337.1"/>
    <property type="match status" value="1"/>
</dbReference>
<protein>
    <submittedName>
        <fullName evidence="5">Beta-N-acetylhexosaminidase</fullName>
    </submittedName>
</protein>
<sequence length="475" mass="50010">MEVLPTLLPGFSGTELPDWLCARLRAGLGGVCLFARNIAGHDQLAALTAEIRAANPDAVVALDEEGGDVTRLFADAGSPFPGNAVLGRIDDLDLTRAVAAEVGWALRRTGCTMTFAPDVDVNSNPDNPVIGVRSLGPHADLVARHGVAWVEGLQATGVDGCAKHFPGHGDTGTDSHLALPVVDRSLAELRERELVPFVAAARAGVRAVMTSHILLPQVDLDEPATFSRRVLIGLLREELGFDGVVVTDALDMAGAASPGGLPESAVRALAAGCDLLCLGNDNTAEQVDAIVAGVEAAVADGRLDEERLAEAVRRVTGLAQDRPSPEVPARSTEAALADLLTDEAVSATFDLAPRALDWCRRARDGLVAVRLEDTPNIAVGVVPWGPDLADVPTLVLHPDDPLDLAGLPDLPVLVLGRDVHRHPWAREVVDVLCRERDTLVAELGWPAPDRAYADVATYGASRPVGAALLARLRLH</sequence>
<dbReference type="PANTHER" id="PTHR30480">
    <property type="entry name" value="BETA-HEXOSAMINIDASE-RELATED"/>
    <property type="match status" value="1"/>
</dbReference>
<dbReference type="GO" id="GO:0009254">
    <property type="term" value="P:peptidoglycan turnover"/>
    <property type="evidence" value="ECO:0007669"/>
    <property type="project" value="TreeGrafter"/>
</dbReference>
<dbReference type="PANTHER" id="PTHR30480:SF16">
    <property type="entry name" value="GLYCOSIDE HYDROLASE FAMILY 3 DOMAIN PROTEIN"/>
    <property type="match status" value="1"/>
</dbReference>